<sequence>MYDGFKYMPRPLSGWTSSLEAVYHIKRRTLSTSFHGWPSYTGNADSRGKEQAMMPNPTKLGFLRSKRTSFTSPFGAGELPGPLHMCGHISDQDRSGNADHCQLEIQARLTSGRYIPDRQRYCDHQSANDTALACIAAELVYSRSSAGIPHWQWVEGTKNIGDSCKMTSNIKDLPIFKRSRPVRRMGILTTSVIDTWKAVSLDITKLINGATTPCSNSSIRKRSAIDSGEIGNVRPGWWESRTKDGEVDEVYITAVYEHEMFIYTRYSNDSVSLGVEGRVGVDSICREGEDIRYMVANDTVVVVVLEGERYTGITAAN</sequence>
<dbReference type="AlphaFoldDB" id="A0A2H3B2C2"/>
<dbReference type="EMBL" id="KZ293448">
    <property type="protein sequence ID" value="PBK65015.1"/>
    <property type="molecule type" value="Genomic_DNA"/>
</dbReference>
<reference evidence="2" key="1">
    <citation type="journal article" date="2017" name="Nat. Ecol. Evol.">
        <title>Genome expansion and lineage-specific genetic innovations in the forest pathogenic fungi Armillaria.</title>
        <authorList>
            <person name="Sipos G."/>
            <person name="Prasanna A.N."/>
            <person name="Walter M.C."/>
            <person name="O'Connor E."/>
            <person name="Balint B."/>
            <person name="Krizsan K."/>
            <person name="Kiss B."/>
            <person name="Hess J."/>
            <person name="Varga T."/>
            <person name="Slot J."/>
            <person name="Riley R."/>
            <person name="Boka B."/>
            <person name="Rigling D."/>
            <person name="Barry K."/>
            <person name="Lee J."/>
            <person name="Mihaltcheva S."/>
            <person name="LaButti K."/>
            <person name="Lipzen A."/>
            <person name="Waldron R."/>
            <person name="Moloney N.M."/>
            <person name="Sperisen C."/>
            <person name="Kredics L."/>
            <person name="Vagvoelgyi C."/>
            <person name="Patrignani A."/>
            <person name="Fitzpatrick D."/>
            <person name="Nagy I."/>
            <person name="Doyle S."/>
            <person name="Anderson J.B."/>
            <person name="Grigoriev I.V."/>
            <person name="Gueldener U."/>
            <person name="Muensterkoetter M."/>
            <person name="Nagy L.G."/>
        </authorList>
    </citation>
    <scope>NUCLEOTIDE SEQUENCE [LARGE SCALE GENOMIC DNA]</scope>
    <source>
        <strain evidence="2">28-4</strain>
    </source>
</reference>
<accession>A0A2H3B2C2</accession>
<evidence type="ECO:0000313" key="1">
    <source>
        <dbReference type="EMBL" id="PBK65015.1"/>
    </source>
</evidence>
<protein>
    <submittedName>
        <fullName evidence="1">Uncharacterized protein</fullName>
    </submittedName>
</protein>
<gene>
    <name evidence="1" type="ORF">ARMSODRAFT_978702</name>
</gene>
<organism evidence="1 2">
    <name type="scientific">Armillaria solidipes</name>
    <dbReference type="NCBI Taxonomy" id="1076256"/>
    <lineage>
        <taxon>Eukaryota</taxon>
        <taxon>Fungi</taxon>
        <taxon>Dikarya</taxon>
        <taxon>Basidiomycota</taxon>
        <taxon>Agaricomycotina</taxon>
        <taxon>Agaricomycetes</taxon>
        <taxon>Agaricomycetidae</taxon>
        <taxon>Agaricales</taxon>
        <taxon>Marasmiineae</taxon>
        <taxon>Physalacriaceae</taxon>
        <taxon>Armillaria</taxon>
    </lineage>
</organism>
<proteinExistence type="predicted"/>
<dbReference type="Proteomes" id="UP000218334">
    <property type="component" value="Unassembled WGS sequence"/>
</dbReference>
<keyword evidence="2" id="KW-1185">Reference proteome</keyword>
<evidence type="ECO:0000313" key="2">
    <source>
        <dbReference type="Proteomes" id="UP000218334"/>
    </source>
</evidence>
<name>A0A2H3B2C2_9AGAR</name>